<comment type="similarity">
    <text evidence="1 4">Belongs to the universal ribosomal protein uL16 family.</text>
</comment>
<name>Q7RFE6_PLAYO</name>
<keyword evidence="5" id="KW-1133">Transmembrane helix</keyword>
<dbReference type="Gene3D" id="3.90.1170.10">
    <property type="entry name" value="Ribosomal protein L10e/L16"/>
    <property type="match status" value="1"/>
</dbReference>
<sequence>MINNIKKTQRGKIKGNFNLKFLKLYWGIISLTSGYLTNKQFETSKFIINKYIKKIGYYNIYIQCIKSMTKKSLKTRMGAGKGPIELYVCKIKKGKLLFEISEVSVDIIYKITKILSYKLNLKLHILDVLDNSGILKFKYINALNKSKTIKYGDILIGIVYKLYNNNLYKKSDKCKGILVQYKHFINLKIVLFFP</sequence>
<evidence type="ECO:0000313" key="7">
    <source>
        <dbReference type="Proteomes" id="UP000008553"/>
    </source>
</evidence>
<dbReference type="InterPro" id="IPR016180">
    <property type="entry name" value="Ribosomal_uL16_dom"/>
</dbReference>
<evidence type="ECO:0000256" key="4">
    <source>
        <dbReference type="RuleBase" id="RU004413"/>
    </source>
</evidence>
<dbReference type="Pfam" id="PF00252">
    <property type="entry name" value="Ribosomal_L16"/>
    <property type="match status" value="1"/>
</dbReference>
<dbReference type="InterPro" id="IPR036920">
    <property type="entry name" value="Ribosomal_uL16_sf"/>
</dbReference>
<dbReference type="PANTHER" id="PTHR12220:SF13">
    <property type="entry name" value="LARGE RIBOSOMAL SUBUNIT PROTEIN UL16M"/>
    <property type="match status" value="1"/>
</dbReference>
<evidence type="ECO:0000256" key="2">
    <source>
        <dbReference type="ARBA" id="ARBA00022980"/>
    </source>
</evidence>
<proteinExistence type="inferred from homology"/>
<dbReference type="EMBL" id="AABL01001465">
    <property type="protein sequence ID" value="EAA16670.1"/>
    <property type="molecule type" value="Genomic_DNA"/>
</dbReference>
<dbReference type="AlphaFoldDB" id="Q7RFE6"/>
<dbReference type="InterPro" id="IPR000114">
    <property type="entry name" value="Ribosomal_uL16_bact-type"/>
</dbReference>
<keyword evidence="3 4" id="KW-0687">Ribonucleoprotein</keyword>
<dbReference type="SUPFAM" id="SSF54686">
    <property type="entry name" value="Ribosomal protein L16p/L10e"/>
    <property type="match status" value="1"/>
</dbReference>
<organism evidence="6 7">
    <name type="scientific">Plasmodium yoelii yoelii</name>
    <dbReference type="NCBI Taxonomy" id="73239"/>
    <lineage>
        <taxon>Eukaryota</taxon>
        <taxon>Sar</taxon>
        <taxon>Alveolata</taxon>
        <taxon>Apicomplexa</taxon>
        <taxon>Aconoidasida</taxon>
        <taxon>Haemosporida</taxon>
        <taxon>Plasmodiidae</taxon>
        <taxon>Plasmodium</taxon>
        <taxon>Plasmodium (Vinckeia)</taxon>
    </lineage>
</organism>
<dbReference type="GO" id="GO:0005762">
    <property type="term" value="C:mitochondrial large ribosomal subunit"/>
    <property type="evidence" value="ECO:0007669"/>
    <property type="project" value="TreeGrafter"/>
</dbReference>
<protein>
    <submittedName>
        <fullName evidence="6">Ribosomal protein L16, putative</fullName>
    </submittedName>
</protein>
<dbReference type="InterPro" id="IPR047873">
    <property type="entry name" value="Ribosomal_uL16"/>
</dbReference>
<evidence type="ECO:0000256" key="3">
    <source>
        <dbReference type="ARBA" id="ARBA00023274"/>
    </source>
</evidence>
<dbReference type="SUPFAM" id="SSF50193">
    <property type="entry name" value="Ribosomal protein L14"/>
    <property type="match status" value="1"/>
</dbReference>
<dbReference type="FunCoup" id="Q7RFE6">
    <property type="interactions" value="5"/>
</dbReference>
<feature type="transmembrane region" description="Helical" evidence="5">
    <location>
        <begin position="21"/>
        <end position="37"/>
    </location>
</feature>
<dbReference type="STRING" id="73239.Q7RFE6"/>
<feature type="non-terminal residue" evidence="6">
    <location>
        <position position="194"/>
    </location>
</feature>
<keyword evidence="7" id="KW-1185">Reference proteome</keyword>
<dbReference type="PANTHER" id="PTHR12220">
    <property type="entry name" value="50S/60S RIBOSOMAL PROTEIN L16"/>
    <property type="match status" value="1"/>
</dbReference>
<keyword evidence="5" id="KW-0472">Membrane</keyword>
<comment type="caution">
    <text evidence="6">The sequence shown here is derived from an EMBL/GenBank/DDBJ whole genome shotgun (WGS) entry which is preliminary data.</text>
</comment>
<evidence type="ECO:0000313" key="6">
    <source>
        <dbReference type="EMBL" id="EAA16670.1"/>
    </source>
</evidence>
<dbReference type="PRINTS" id="PR00060">
    <property type="entry name" value="RIBOSOMALL16"/>
</dbReference>
<dbReference type="InterPro" id="IPR036853">
    <property type="entry name" value="Ribosomal_uL14_sf"/>
</dbReference>
<dbReference type="InParanoid" id="Q7RFE6"/>
<evidence type="ECO:0000256" key="1">
    <source>
        <dbReference type="ARBA" id="ARBA00008931"/>
    </source>
</evidence>
<dbReference type="Proteomes" id="UP000008553">
    <property type="component" value="Unassembled WGS sequence"/>
</dbReference>
<keyword evidence="5" id="KW-0812">Transmembrane</keyword>
<keyword evidence="2 4" id="KW-0689">Ribosomal protein</keyword>
<accession>Q7RFE6</accession>
<dbReference type="GO" id="GO:0019843">
    <property type="term" value="F:rRNA binding"/>
    <property type="evidence" value="ECO:0007669"/>
    <property type="project" value="InterPro"/>
</dbReference>
<dbReference type="GO" id="GO:0032543">
    <property type="term" value="P:mitochondrial translation"/>
    <property type="evidence" value="ECO:0007669"/>
    <property type="project" value="TreeGrafter"/>
</dbReference>
<dbReference type="Gene3D" id="2.40.150.20">
    <property type="entry name" value="Ribosomal protein L14"/>
    <property type="match status" value="1"/>
</dbReference>
<gene>
    <name evidence="6" type="ORF">PY04761</name>
</gene>
<evidence type="ECO:0000256" key="5">
    <source>
        <dbReference type="SAM" id="Phobius"/>
    </source>
</evidence>
<reference evidence="6 7" key="1">
    <citation type="journal article" date="2002" name="Nature">
        <title>Genome sequence and comparative analysis of the model rodent malaria parasite Plasmodium yoelii yoelii.</title>
        <authorList>
            <person name="Carlton J.M."/>
            <person name="Angiuoli S.V."/>
            <person name="Suh B.B."/>
            <person name="Kooij T.W."/>
            <person name="Pertea M."/>
            <person name="Silva J.C."/>
            <person name="Ermolaeva M.D."/>
            <person name="Allen J.E."/>
            <person name="Selengut J.D."/>
            <person name="Koo H.L."/>
            <person name="Peterson J.D."/>
            <person name="Pop M."/>
            <person name="Kosack D.S."/>
            <person name="Shumway M.F."/>
            <person name="Bidwell S.L."/>
            <person name="Shallom S.J."/>
            <person name="van Aken S.E."/>
            <person name="Riedmuller S.B."/>
            <person name="Feldblyum T.V."/>
            <person name="Cho J.K."/>
            <person name="Quackenbush J."/>
            <person name="Sedegah M."/>
            <person name="Shoaibi A."/>
            <person name="Cummings L.M."/>
            <person name="Florens L."/>
            <person name="Yates J.R."/>
            <person name="Raine J.D."/>
            <person name="Sinden R.E."/>
            <person name="Harris M.A."/>
            <person name="Cunningham D.A."/>
            <person name="Preiser P.R."/>
            <person name="Bergman L.W."/>
            <person name="Vaidya A.B."/>
            <person name="van Lin L.H."/>
            <person name="Janse C.J."/>
            <person name="Waters A.P."/>
            <person name="Smith H.O."/>
            <person name="White O.R."/>
            <person name="Salzberg S.L."/>
            <person name="Venter J.C."/>
            <person name="Fraser C.M."/>
            <person name="Hoffman S.L."/>
            <person name="Gardner M.J."/>
            <person name="Carucci D.J."/>
        </authorList>
    </citation>
    <scope>NUCLEOTIDE SEQUENCE [LARGE SCALE GENOMIC DNA]</scope>
    <source>
        <strain evidence="6 7">17XNL</strain>
    </source>
</reference>
<dbReference type="GO" id="GO:0003735">
    <property type="term" value="F:structural constituent of ribosome"/>
    <property type="evidence" value="ECO:0007669"/>
    <property type="project" value="InterPro"/>
</dbReference>
<dbReference type="PaxDb" id="73239-Q7RFE6"/>
<dbReference type="CDD" id="cd01433">
    <property type="entry name" value="Ribosomal_L16_L10e"/>
    <property type="match status" value="1"/>
</dbReference>